<evidence type="ECO:0000259" key="21">
    <source>
        <dbReference type="PROSITE" id="PS50078"/>
    </source>
</evidence>
<keyword evidence="8 18" id="KW-0547">Nucleotide-binding</keyword>
<dbReference type="InterPro" id="IPR000959">
    <property type="entry name" value="POLO_box_dom"/>
</dbReference>
<dbReference type="FunFam" id="3.30.200.20:FF:000042">
    <property type="entry name" value="Aurora kinase A"/>
    <property type="match status" value="1"/>
</dbReference>
<evidence type="ECO:0000256" key="4">
    <source>
        <dbReference type="ARBA" id="ARBA00020245"/>
    </source>
</evidence>
<dbReference type="CTD" id="10733"/>
<evidence type="ECO:0000256" key="2">
    <source>
        <dbReference type="ARBA" id="ARBA00012424"/>
    </source>
</evidence>
<dbReference type="PROSITE" id="PS00107">
    <property type="entry name" value="PROTEIN_KINASE_ATP"/>
    <property type="match status" value="1"/>
</dbReference>
<keyword evidence="12" id="KW-0206">Cytoskeleton</keyword>
<evidence type="ECO:0000256" key="9">
    <source>
        <dbReference type="ARBA" id="ARBA00022777"/>
    </source>
</evidence>
<feature type="binding site" evidence="18">
    <location>
        <position position="41"/>
    </location>
    <ligand>
        <name>ATP</name>
        <dbReference type="ChEBI" id="CHEBI:30616"/>
    </ligand>
</feature>
<evidence type="ECO:0000256" key="14">
    <source>
        <dbReference type="ARBA" id="ARBA00030429"/>
    </source>
</evidence>
<dbReference type="Gene3D" id="2.40.50.930">
    <property type="match status" value="1"/>
</dbReference>
<keyword evidence="25" id="KW-1185">Reference proteome</keyword>
<evidence type="ECO:0000256" key="12">
    <source>
        <dbReference type="ARBA" id="ARBA00023212"/>
    </source>
</evidence>
<dbReference type="InterPro" id="IPR000719">
    <property type="entry name" value="Prot_kinase_dom"/>
</dbReference>
<evidence type="ECO:0000256" key="1">
    <source>
        <dbReference type="ARBA" id="ARBA00004114"/>
    </source>
</evidence>
<evidence type="ECO:0000256" key="5">
    <source>
        <dbReference type="ARBA" id="ARBA00022490"/>
    </source>
</evidence>
<evidence type="ECO:0000256" key="11">
    <source>
        <dbReference type="ARBA" id="ARBA00022843"/>
    </source>
</evidence>
<dbReference type="Ensembl" id="ENSECRT00000032359.1">
    <property type="protein sequence ID" value="ENSECRP00000031688.1"/>
    <property type="gene ID" value="ENSECRG00000021463.1"/>
</dbReference>
<dbReference type="Pfam" id="PF18409">
    <property type="entry name" value="Plk4_PB2"/>
    <property type="match status" value="1"/>
</dbReference>
<feature type="compositionally biased region" description="Polar residues" evidence="19">
    <location>
        <begin position="844"/>
        <end position="854"/>
    </location>
</feature>
<feature type="domain" description="POLO box" evidence="21">
    <location>
        <begin position="892"/>
        <end position="968"/>
    </location>
</feature>
<feature type="region of interest" description="Disordered" evidence="19">
    <location>
        <begin position="824"/>
        <end position="854"/>
    </location>
</feature>
<reference evidence="24" key="3">
    <citation type="submission" date="2025-09" db="UniProtKB">
        <authorList>
            <consortium name="Ensembl"/>
        </authorList>
    </citation>
    <scope>IDENTIFICATION</scope>
</reference>
<evidence type="ECO:0000256" key="8">
    <source>
        <dbReference type="ARBA" id="ARBA00022741"/>
    </source>
</evidence>
<evidence type="ECO:0000256" key="16">
    <source>
        <dbReference type="ARBA" id="ARBA00047802"/>
    </source>
</evidence>
<dbReference type="InterPro" id="IPR008266">
    <property type="entry name" value="Tyr_kinase_AS"/>
</dbReference>
<evidence type="ECO:0000256" key="18">
    <source>
        <dbReference type="PROSITE-ProRule" id="PRU10141"/>
    </source>
</evidence>
<dbReference type="InterPro" id="IPR033699">
    <property type="entry name" value="POLO_box_Plk4_1"/>
</dbReference>
<dbReference type="SUPFAM" id="SSF56112">
    <property type="entry name" value="Protein kinase-like (PK-like)"/>
    <property type="match status" value="1"/>
</dbReference>
<dbReference type="InterPro" id="IPR033698">
    <property type="entry name" value="POLO_box_Plk4_2"/>
</dbReference>
<reference evidence="24" key="2">
    <citation type="submission" date="2025-08" db="UniProtKB">
        <authorList>
            <consortium name="Ensembl"/>
        </authorList>
    </citation>
    <scope>IDENTIFICATION</scope>
</reference>
<dbReference type="AlphaFoldDB" id="A0A8C4TJY6"/>
<feature type="domain" description="Protein kinase" evidence="20">
    <location>
        <begin position="12"/>
        <end position="265"/>
    </location>
</feature>
<dbReference type="RefSeq" id="XP_028657484.1">
    <property type="nucleotide sequence ID" value="XM_028801651.2"/>
</dbReference>
<evidence type="ECO:0000259" key="23">
    <source>
        <dbReference type="PROSITE" id="PS51985"/>
    </source>
</evidence>
<dbReference type="GO" id="GO:0004674">
    <property type="term" value="F:protein serine/threonine kinase activity"/>
    <property type="evidence" value="ECO:0007669"/>
    <property type="project" value="UniProtKB-KW"/>
</dbReference>
<dbReference type="CDD" id="cd13115">
    <property type="entry name" value="POLO_box_Plk4_2"/>
    <property type="match status" value="1"/>
</dbReference>
<dbReference type="CDD" id="cd13114">
    <property type="entry name" value="POLO_box_Plk4_1"/>
    <property type="match status" value="1"/>
</dbReference>
<feature type="domain" description="Cryptic POLO box 1 (CPB1)" evidence="22">
    <location>
        <begin position="591"/>
        <end position="704"/>
    </location>
</feature>
<keyword evidence="7" id="KW-0808">Transferase</keyword>
<keyword evidence="10 18" id="KW-0067">ATP-binding</keyword>
<protein>
    <recommendedName>
        <fullName evidence="4">Serine/threonine-protein kinase PLK4</fullName>
        <ecNumber evidence="3">2.7.11.1</ecNumber>
        <ecNumber evidence="2">2.7.11.21</ecNumber>
    </recommendedName>
    <alternativeName>
        <fullName evidence="13">Polo-like kinase 4</fullName>
    </alternativeName>
    <alternativeName>
        <fullName evidence="14 15">Serine/threonine-protein kinase SAK</fullName>
    </alternativeName>
</protein>
<dbReference type="SUPFAM" id="SSF82615">
    <property type="entry name" value="Polo-box domain"/>
    <property type="match status" value="1"/>
</dbReference>
<dbReference type="InterPro" id="IPR011009">
    <property type="entry name" value="Kinase-like_dom_sf"/>
</dbReference>
<dbReference type="GO" id="GO:0005634">
    <property type="term" value="C:nucleus"/>
    <property type="evidence" value="ECO:0007669"/>
    <property type="project" value="TreeGrafter"/>
</dbReference>
<feature type="domain" description="Cryptic POLO box 2 (CPB2)" evidence="23">
    <location>
        <begin position="705"/>
        <end position="819"/>
    </location>
</feature>
<dbReference type="PROSITE" id="PS51984">
    <property type="entry name" value="CPB1"/>
    <property type="match status" value="1"/>
</dbReference>
<dbReference type="PANTHER" id="PTHR24345">
    <property type="entry name" value="SERINE/THREONINE-PROTEIN KINASE PLK"/>
    <property type="match status" value="1"/>
</dbReference>
<comment type="subcellular location">
    <subcellularLocation>
        <location evidence="1">Cytoplasm</location>
        <location evidence="1">Cytoskeleton</location>
        <location evidence="1">Microtubule organizing center</location>
        <location evidence="1">Centrosome</location>
        <location evidence="1">Centriole</location>
    </subcellularLocation>
</comment>
<keyword evidence="9" id="KW-0418">Kinase</keyword>
<evidence type="ECO:0000259" key="22">
    <source>
        <dbReference type="PROSITE" id="PS51984"/>
    </source>
</evidence>
<dbReference type="GeneTree" id="ENSGT00940000156316"/>
<sequence length="971" mass="109802">MSLSSANTIKDFRVLDILGKGSFASVHRAKCLSTDQEVAIKMIDKALMHKKGMVQRVRNEVEIHCQLKDPSILELYSFFEDEKYVYLVLEMCENGEMTRYLKKRKKPFSEDEARQFMRQIVKGMSYLHDHGILHRDLTLSNLLLTRSMNIKIADFGLATRLKLPDEKHFTMCGTPNYISPEIASCNAHGLESDLWSLGCMFYTFLVGKPPFETETVRNTLNKVVVGDYKMPQHVSKEAQNLIYELLRRNPVDRIPLSSVLNHPFMTKPSSRIKDSGIVECSIDSGIATISTGFTATIGSSSNCTSGRFFQKSKQFVAQPLPNRMNLIPLSNGSRNEVLQDNSNAFHHEQQLQQEDIVRDRSGRTMEKSNDRPLSRYLRRAHSSDRCGPPGSNMQDQASIGMENCPSVGVSSESERLQICRNQDNFTRSNSYGDIPQGFKENSSCTGHHGIHGKSPPVKQKANSEFVYHGNTVLQPHRPEPNAAHHWFAKAQPPQDQFHNPVHVTNKNILSESSDDEKQPLSAQNQLFLKMWGDKAAKMANDCFHEEVHTVRQVNRRAEDVTTMSKSENSCQAQMVEPHLRVSRNVKHEKEHLKDTISPLNAKRLKPVRQKVKDAMVSILDTGEVCMEFVKGQSSQERVREVVKISCDGTLISIYHPNEGRGFPLNDRPPSPPEDIVFYSFDDLPEKYWKKYQYASRIVQLLKTKTPKVTLYTKHAKFILMENSPDANLEAFFYNGTKTLKTTEFLKIIEKNGHSYMFKKDTEIKDLSGELRTYVELSNTGHRMCLALEASVMAEESRSEKNVDFFPVVVGRRPSVIPPLSSALPTAQEMKSSGRPPSFVHDSALGSSMSSTQHPHNNPSIISYESSVFTTAHTAKSLSPCTKQDVTQDVSKVLRTVFFSNIGWASQLSNGNVWIQFNDGSQLMVPLDSSCITYTTPQGHVTSYKQDFIPKYLEEKVGYITPVIEHLLNRTS</sequence>
<accession>A0A8C4TJY6</accession>
<dbReference type="Gene3D" id="3.30.1120.120">
    <property type="match status" value="1"/>
</dbReference>
<comment type="catalytic activity">
    <reaction evidence="16">
        <text>L-threonyl-[protein] + ATP = O-phospho-L-threonyl-[protein] + ADP + H(+)</text>
        <dbReference type="Rhea" id="RHEA:46608"/>
        <dbReference type="Rhea" id="RHEA-COMP:11060"/>
        <dbReference type="Rhea" id="RHEA-COMP:11605"/>
        <dbReference type="ChEBI" id="CHEBI:15378"/>
        <dbReference type="ChEBI" id="CHEBI:30013"/>
        <dbReference type="ChEBI" id="CHEBI:30616"/>
        <dbReference type="ChEBI" id="CHEBI:61977"/>
        <dbReference type="ChEBI" id="CHEBI:456216"/>
        <dbReference type="EC" id="2.7.11.21"/>
    </reaction>
</comment>
<evidence type="ECO:0000256" key="7">
    <source>
        <dbReference type="ARBA" id="ARBA00022679"/>
    </source>
</evidence>
<evidence type="ECO:0000256" key="17">
    <source>
        <dbReference type="ARBA" id="ARBA00048347"/>
    </source>
</evidence>
<dbReference type="InterPro" id="IPR047108">
    <property type="entry name" value="Plk4-like_POLO_box_2_sf"/>
</dbReference>
<dbReference type="EC" id="2.7.11.21" evidence="2"/>
<dbReference type="GeneID" id="114651730"/>
<dbReference type="CDD" id="cd13116">
    <property type="entry name" value="POLO_box_Plk4_3"/>
    <property type="match status" value="1"/>
</dbReference>
<evidence type="ECO:0000256" key="10">
    <source>
        <dbReference type="ARBA" id="ARBA00022840"/>
    </source>
</evidence>
<dbReference type="InterPro" id="IPR017441">
    <property type="entry name" value="Protein_kinase_ATP_BS"/>
</dbReference>
<name>A0A8C4TJY6_ERPCA</name>
<reference evidence="24" key="1">
    <citation type="submission" date="2021-06" db="EMBL/GenBank/DDBJ databases">
        <authorList>
            <consortium name="Wellcome Sanger Institute Data Sharing"/>
        </authorList>
    </citation>
    <scope>NUCLEOTIDE SEQUENCE [LARGE SCALE GENOMIC DNA]</scope>
</reference>
<dbReference type="PROSITE" id="PS50078">
    <property type="entry name" value="POLO_BOX"/>
    <property type="match status" value="1"/>
</dbReference>
<evidence type="ECO:0000256" key="6">
    <source>
        <dbReference type="ARBA" id="ARBA00022527"/>
    </source>
</evidence>
<dbReference type="Pfam" id="PF18190">
    <property type="entry name" value="Plk4_PB1"/>
    <property type="match status" value="1"/>
</dbReference>
<dbReference type="GO" id="GO:0005524">
    <property type="term" value="F:ATP binding"/>
    <property type="evidence" value="ECO:0007669"/>
    <property type="project" value="UniProtKB-UniRule"/>
</dbReference>
<dbReference type="Gene3D" id="3.30.1120.130">
    <property type="match status" value="1"/>
</dbReference>
<dbReference type="Proteomes" id="UP000694620">
    <property type="component" value="Chromosome 5"/>
</dbReference>
<evidence type="ECO:0000256" key="19">
    <source>
        <dbReference type="SAM" id="MobiDB-lite"/>
    </source>
</evidence>
<dbReference type="InterPro" id="IPR046437">
    <property type="entry name" value="Ser_Thr-PK_POLO_box_1_sf"/>
</dbReference>
<comment type="catalytic activity">
    <reaction evidence="17">
        <text>L-seryl-[protein] + ATP = O-phospho-L-seryl-[protein] + ADP + H(+)</text>
        <dbReference type="Rhea" id="RHEA:17989"/>
        <dbReference type="Rhea" id="RHEA-COMP:9863"/>
        <dbReference type="Rhea" id="RHEA-COMP:11604"/>
        <dbReference type="ChEBI" id="CHEBI:15378"/>
        <dbReference type="ChEBI" id="CHEBI:29999"/>
        <dbReference type="ChEBI" id="CHEBI:30616"/>
        <dbReference type="ChEBI" id="CHEBI:83421"/>
        <dbReference type="ChEBI" id="CHEBI:456216"/>
        <dbReference type="EC" id="2.7.11.21"/>
    </reaction>
</comment>
<organism evidence="24 25">
    <name type="scientific">Erpetoichthys calabaricus</name>
    <name type="common">Rope fish</name>
    <name type="synonym">Calamoichthys calabaricus</name>
    <dbReference type="NCBI Taxonomy" id="27687"/>
    <lineage>
        <taxon>Eukaryota</taxon>
        <taxon>Metazoa</taxon>
        <taxon>Chordata</taxon>
        <taxon>Craniata</taxon>
        <taxon>Vertebrata</taxon>
        <taxon>Euteleostomi</taxon>
        <taxon>Actinopterygii</taxon>
        <taxon>Polypteriformes</taxon>
        <taxon>Polypteridae</taxon>
        <taxon>Erpetoichthys</taxon>
    </lineage>
</organism>
<dbReference type="Pfam" id="PF00659">
    <property type="entry name" value="POLO_box"/>
    <property type="match status" value="1"/>
</dbReference>
<keyword evidence="11" id="KW-0832">Ubl conjugation</keyword>
<dbReference type="PROSITE" id="PS51985">
    <property type="entry name" value="CPB2"/>
    <property type="match status" value="1"/>
</dbReference>
<keyword evidence="5" id="KW-0963">Cytoplasm</keyword>
<evidence type="ECO:0000256" key="13">
    <source>
        <dbReference type="ARBA" id="ARBA00030332"/>
    </source>
</evidence>
<dbReference type="FunFam" id="3.30.1120.120:FF:000001">
    <property type="entry name" value="serine/threonine-protein kinase PLK4 isoform X2"/>
    <property type="match status" value="1"/>
</dbReference>
<dbReference type="EC" id="2.7.11.1" evidence="3"/>
<evidence type="ECO:0000256" key="15">
    <source>
        <dbReference type="ARBA" id="ARBA00030924"/>
    </source>
</evidence>
<proteinExistence type="predicted"/>
<dbReference type="InterPro" id="IPR033696">
    <property type="entry name" value="POLO_box_Plk4_C"/>
</dbReference>
<evidence type="ECO:0000313" key="25">
    <source>
        <dbReference type="Proteomes" id="UP000694620"/>
    </source>
</evidence>
<dbReference type="PANTHER" id="PTHR24345:SF89">
    <property type="entry name" value="SERINE_THREONINE-PROTEIN KINASE PLK4"/>
    <property type="match status" value="1"/>
</dbReference>
<dbReference type="Gene3D" id="1.10.510.10">
    <property type="entry name" value="Transferase(Phosphotransferase) domain 1"/>
    <property type="match status" value="1"/>
</dbReference>
<dbReference type="FunFam" id="1.10.510.10:FF:000576">
    <property type="entry name" value="Serine/threonine-protein kinase PLK4"/>
    <property type="match status" value="1"/>
</dbReference>
<dbReference type="PROSITE" id="PS00109">
    <property type="entry name" value="PROTEIN_KINASE_TYR"/>
    <property type="match status" value="1"/>
</dbReference>
<dbReference type="Pfam" id="PF00069">
    <property type="entry name" value="Pkinase"/>
    <property type="match status" value="1"/>
</dbReference>
<keyword evidence="6" id="KW-0723">Serine/threonine-protein kinase</keyword>
<evidence type="ECO:0000259" key="20">
    <source>
        <dbReference type="PROSITE" id="PS50011"/>
    </source>
</evidence>
<evidence type="ECO:0000256" key="3">
    <source>
        <dbReference type="ARBA" id="ARBA00012513"/>
    </source>
</evidence>
<evidence type="ECO:0000313" key="24">
    <source>
        <dbReference type="Ensembl" id="ENSECRP00000031688.1"/>
    </source>
</evidence>
<gene>
    <name evidence="24" type="primary">PLK4</name>
    <name evidence="24" type="synonym">plk4</name>
</gene>
<dbReference type="GO" id="GO:0005814">
    <property type="term" value="C:centriole"/>
    <property type="evidence" value="ECO:0007669"/>
    <property type="project" value="UniProtKB-SubCell"/>
</dbReference>
<dbReference type="PROSITE" id="PS50011">
    <property type="entry name" value="PROTEIN_KINASE_DOM"/>
    <property type="match status" value="1"/>
</dbReference>